<comment type="caution">
    <text evidence="1">The sequence shown here is derived from an EMBL/GenBank/DDBJ whole genome shotgun (WGS) entry which is preliminary data.</text>
</comment>
<proteinExistence type="predicted"/>
<dbReference type="EMBL" id="QSAI01000001">
    <property type="protein sequence ID" value="RGW50752.1"/>
    <property type="molecule type" value="Genomic_DNA"/>
</dbReference>
<evidence type="ECO:0000313" key="4">
    <source>
        <dbReference type="Proteomes" id="UP000261003"/>
    </source>
</evidence>
<evidence type="ECO:0000313" key="3">
    <source>
        <dbReference type="EMBL" id="RHD73874.1"/>
    </source>
</evidence>
<organism evidence="1 4">
    <name type="scientific">Phocaeicola vulgatus</name>
    <name type="common">Bacteroides vulgatus</name>
    <dbReference type="NCBI Taxonomy" id="821"/>
    <lineage>
        <taxon>Bacteria</taxon>
        <taxon>Pseudomonadati</taxon>
        <taxon>Bacteroidota</taxon>
        <taxon>Bacteroidia</taxon>
        <taxon>Bacteroidales</taxon>
        <taxon>Bacteroidaceae</taxon>
        <taxon>Phocaeicola</taxon>
    </lineage>
</organism>
<evidence type="ECO:0000313" key="2">
    <source>
        <dbReference type="EMBL" id="RGW50752.1"/>
    </source>
</evidence>
<reference evidence="4 5" key="1">
    <citation type="submission" date="2018-08" db="EMBL/GenBank/DDBJ databases">
        <title>A genome reference for cultivated species of the human gut microbiota.</title>
        <authorList>
            <person name="Zou Y."/>
            <person name="Xue W."/>
            <person name="Luo G."/>
        </authorList>
    </citation>
    <scope>NUCLEOTIDE SEQUENCE [LARGE SCALE GENOMIC DNA]</scope>
    <source>
        <strain evidence="2 6">AF12-25</strain>
        <strain evidence="3 5">AM30-40</strain>
        <strain evidence="1 4">OM08-13BH</strain>
    </source>
</reference>
<evidence type="ECO:0000313" key="6">
    <source>
        <dbReference type="Proteomes" id="UP000285469"/>
    </source>
</evidence>
<dbReference type="Proteomes" id="UP000285469">
    <property type="component" value="Unassembled WGS sequence"/>
</dbReference>
<name>A0A3E4WJU5_PHOVU</name>
<evidence type="ECO:0000313" key="5">
    <source>
        <dbReference type="Proteomes" id="UP000283429"/>
    </source>
</evidence>
<sequence length="85" mass="9121">MEVWVSGRNQFTANADSPGFKGLNFSRVKLIILADIGVCAGVKILRMRLDSARFHFLYGVGSLVGSAPGYGSGIRGLYLISINLS</sequence>
<evidence type="ECO:0000313" key="1">
    <source>
        <dbReference type="EMBL" id="RGM42495.1"/>
    </source>
</evidence>
<gene>
    <name evidence="3" type="ORF">DW783_18405</name>
    <name evidence="2" type="ORF">DWV70_00705</name>
    <name evidence="1" type="ORF">DXC16_14680</name>
</gene>
<accession>A0A3E4WJU5</accession>
<dbReference type="Proteomes" id="UP000261003">
    <property type="component" value="Unassembled WGS sequence"/>
</dbReference>
<dbReference type="Proteomes" id="UP000283429">
    <property type="component" value="Unassembled WGS sequence"/>
</dbReference>
<dbReference type="EMBL" id="QSJM01000070">
    <property type="protein sequence ID" value="RHD73874.1"/>
    <property type="molecule type" value="Genomic_DNA"/>
</dbReference>
<dbReference type="EMBL" id="QSTG01000025">
    <property type="protein sequence ID" value="RGM42495.1"/>
    <property type="molecule type" value="Genomic_DNA"/>
</dbReference>
<dbReference type="AlphaFoldDB" id="A0A3E4WJU5"/>
<protein>
    <submittedName>
        <fullName evidence="1">Uncharacterized protein</fullName>
    </submittedName>
</protein>